<reference evidence="11" key="1">
    <citation type="journal article" date="2014" name="Int. J. Syst. Evol. Microbiol.">
        <title>Complete genome of a new Firmicutes species belonging to the dominant human colonic microbiota ('Ruminococcus bicirculans') reveals two chromosomes and a selective capacity to utilize plant glucans.</title>
        <authorList>
            <consortium name="NISC Comparative Sequencing Program"/>
            <person name="Wegmann U."/>
            <person name="Louis P."/>
            <person name="Goesmann A."/>
            <person name="Henrissat B."/>
            <person name="Duncan S.H."/>
            <person name="Flint H.J."/>
        </authorList>
    </citation>
    <scope>NUCLEOTIDE SEQUENCE</scope>
    <source>
        <strain evidence="11">NBRC 108219</strain>
    </source>
</reference>
<dbReference type="InterPro" id="IPR003439">
    <property type="entry name" value="ABC_transporter-like_ATP-bd"/>
</dbReference>
<dbReference type="GO" id="GO:0005524">
    <property type="term" value="F:ATP binding"/>
    <property type="evidence" value="ECO:0007669"/>
    <property type="project" value="UniProtKB-KW"/>
</dbReference>
<evidence type="ECO:0000256" key="4">
    <source>
        <dbReference type="ARBA" id="ARBA00022840"/>
    </source>
</evidence>
<evidence type="ECO:0000256" key="6">
    <source>
        <dbReference type="ARBA" id="ARBA00023136"/>
    </source>
</evidence>
<dbReference type="PROSITE" id="PS50893">
    <property type="entry name" value="ABC_TRANSPORTER_2"/>
    <property type="match status" value="1"/>
</dbReference>
<feature type="transmembrane region" description="Helical" evidence="8">
    <location>
        <begin position="37"/>
        <end position="60"/>
    </location>
</feature>
<reference evidence="11" key="2">
    <citation type="submission" date="2023-01" db="EMBL/GenBank/DDBJ databases">
        <title>Draft genome sequence of Algimonas ampicilliniresistens strain NBRC 108219.</title>
        <authorList>
            <person name="Sun Q."/>
            <person name="Mori K."/>
        </authorList>
    </citation>
    <scope>NUCLEOTIDE SEQUENCE</scope>
    <source>
        <strain evidence="11">NBRC 108219</strain>
    </source>
</reference>
<sequence length="624" mass="66812">MTAGKTVDKARRSGGDAADRTGLRSPVGEVLTRARSAFVGIGVFSFFVNLLMLTGPIYMLQVYDRVLMSRSMATLIFISVAMLLLYFFMGLFDFWRSRVLVRVADEFEGVMTSKTFTPWLRQSTGGGAAARAQPMSDISTLRQFLSGPAPGTFFDLPWAPLFILLIFFLHWTLGVLAVIGSAIIFTSAWISSRRTEKPMMESLKLRRAEQAFAGTAQRNAEAIQAMGMGENVRARWAQFNVEGSRETVAAADRSGGASSFTKAFRMFLQSAMLGAGGALAIQQIISPGAMIAGSIILGRALAPVQMIIGQWRNIGQARDAYDRLNDFHLREIDQPQSTRLPDPTGHITVEGLTAGPPGAQKAVLSGLNFSVQPGQGLGVIGPSASGKSTLARLLVGVWMPQRGSVRLDGATFDQWDRETVGRHIGYLPQMVELFDGTISENIARFDPAKTDESVVTAAKWAGVHDLILRLPAGYETQVGIGRSVLSGGQTQRIGLARALYGSPKLIVLDEPNANLDHEGDQALTKAIATAKKKGASVIVMAHRPSAIAAVDLILSLRDGKQEAFGPKDEVLAALRGAMQEKKAAKAKKSKPSKPAISPISLKGTGTGPLVLGQSAAAKRSGDTS</sequence>
<evidence type="ECO:0000256" key="5">
    <source>
        <dbReference type="ARBA" id="ARBA00022989"/>
    </source>
</evidence>
<dbReference type="Gene3D" id="3.40.50.300">
    <property type="entry name" value="P-loop containing nucleotide triphosphate hydrolases"/>
    <property type="match status" value="1"/>
</dbReference>
<dbReference type="InterPro" id="IPR036640">
    <property type="entry name" value="ABC1_TM_sf"/>
</dbReference>
<feature type="region of interest" description="Disordered" evidence="7">
    <location>
        <begin position="581"/>
        <end position="624"/>
    </location>
</feature>
<dbReference type="InterPro" id="IPR047957">
    <property type="entry name" value="ABC_AprD-like_6TM"/>
</dbReference>
<dbReference type="PANTHER" id="PTHR24221:SF654">
    <property type="entry name" value="ATP-BINDING CASSETTE SUB-FAMILY B MEMBER 6"/>
    <property type="match status" value="1"/>
</dbReference>
<feature type="transmembrane region" description="Helical" evidence="8">
    <location>
        <begin position="161"/>
        <end position="190"/>
    </location>
</feature>
<organism evidence="11 12">
    <name type="scientific">Algimonas ampicilliniresistens</name>
    <dbReference type="NCBI Taxonomy" id="1298735"/>
    <lineage>
        <taxon>Bacteria</taxon>
        <taxon>Pseudomonadati</taxon>
        <taxon>Pseudomonadota</taxon>
        <taxon>Alphaproteobacteria</taxon>
        <taxon>Maricaulales</taxon>
        <taxon>Robiginitomaculaceae</taxon>
        <taxon>Algimonas</taxon>
    </lineage>
</organism>
<feature type="region of interest" description="Disordered" evidence="7">
    <location>
        <begin position="1"/>
        <end position="22"/>
    </location>
</feature>
<gene>
    <name evidence="11" type="primary">prsD</name>
    <name evidence="11" type="ORF">GCM10007853_25480</name>
</gene>
<dbReference type="RefSeq" id="WP_284391356.1">
    <property type="nucleotide sequence ID" value="NZ_BSNK01000002.1"/>
</dbReference>
<protein>
    <submittedName>
        <fullName evidence="11">Type I secretion system ATP-binding protein PrsD</fullName>
    </submittedName>
</protein>
<evidence type="ECO:0000259" key="10">
    <source>
        <dbReference type="PROSITE" id="PS50929"/>
    </source>
</evidence>
<name>A0ABQ5VDA1_9PROT</name>
<evidence type="ECO:0000256" key="2">
    <source>
        <dbReference type="ARBA" id="ARBA00022692"/>
    </source>
</evidence>
<evidence type="ECO:0000259" key="9">
    <source>
        <dbReference type="PROSITE" id="PS50893"/>
    </source>
</evidence>
<dbReference type="Pfam" id="PF00664">
    <property type="entry name" value="ABC_membrane"/>
    <property type="match status" value="1"/>
</dbReference>
<dbReference type="CDD" id="cd03246">
    <property type="entry name" value="ABCC_Protease_Secretion"/>
    <property type="match status" value="1"/>
</dbReference>
<dbReference type="PROSITE" id="PS50929">
    <property type="entry name" value="ABC_TM1F"/>
    <property type="match status" value="1"/>
</dbReference>
<dbReference type="Proteomes" id="UP001161391">
    <property type="component" value="Unassembled WGS sequence"/>
</dbReference>
<feature type="domain" description="ABC transporter" evidence="9">
    <location>
        <begin position="347"/>
        <end position="583"/>
    </location>
</feature>
<comment type="caution">
    <text evidence="11">The sequence shown here is derived from an EMBL/GenBank/DDBJ whole genome shotgun (WGS) entry which is preliminary data.</text>
</comment>
<proteinExistence type="predicted"/>
<dbReference type="Gene3D" id="1.20.1560.10">
    <property type="entry name" value="ABC transporter type 1, transmembrane domain"/>
    <property type="match status" value="1"/>
</dbReference>
<keyword evidence="6 8" id="KW-0472">Membrane</keyword>
<evidence type="ECO:0000313" key="11">
    <source>
        <dbReference type="EMBL" id="GLQ24674.1"/>
    </source>
</evidence>
<evidence type="ECO:0000313" key="12">
    <source>
        <dbReference type="Proteomes" id="UP001161391"/>
    </source>
</evidence>
<feature type="domain" description="ABC transmembrane type-1" evidence="10">
    <location>
        <begin position="39"/>
        <end position="316"/>
    </location>
</feature>
<feature type="transmembrane region" description="Helical" evidence="8">
    <location>
        <begin position="72"/>
        <end position="92"/>
    </location>
</feature>
<dbReference type="InterPro" id="IPR027417">
    <property type="entry name" value="P-loop_NTPase"/>
</dbReference>
<keyword evidence="2 8" id="KW-0812">Transmembrane</keyword>
<keyword evidence="4 11" id="KW-0067">ATP-binding</keyword>
<keyword evidence="5 8" id="KW-1133">Transmembrane helix</keyword>
<keyword evidence="3" id="KW-0547">Nucleotide-binding</keyword>
<dbReference type="InterPro" id="IPR039421">
    <property type="entry name" value="Type_1_exporter"/>
</dbReference>
<dbReference type="SMART" id="SM00382">
    <property type="entry name" value="AAA"/>
    <property type="match status" value="1"/>
</dbReference>
<dbReference type="EMBL" id="BSNK01000002">
    <property type="protein sequence ID" value="GLQ24674.1"/>
    <property type="molecule type" value="Genomic_DNA"/>
</dbReference>
<evidence type="ECO:0000256" key="1">
    <source>
        <dbReference type="ARBA" id="ARBA00004651"/>
    </source>
</evidence>
<dbReference type="SUPFAM" id="SSF90123">
    <property type="entry name" value="ABC transporter transmembrane region"/>
    <property type="match status" value="1"/>
</dbReference>
<dbReference type="CDD" id="cd18586">
    <property type="entry name" value="ABC_6TM_PrtD_like"/>
    <property type="match status" value="1"/>
</dbReference>
<dbReference type="SUPFAM" id="SSF52540">
    <property type="entry name" value="P-loop containing nucleoside triphosphate hydrolases"/>
    <property type="match status" value="1"/>
</dbReference>
<accession>A0ABQ5VDA1</accession>
<evidence type="ECO:0000256" key="7">
    <source>
        <dbReference type="SAM" id="MobiDB-lite"/>
    </source>
</evidence>
<dbReference type="PANTHER" id="PTHR24221">
    <property type="entry name" value="ATP-BINDING CASSETTE SUB-FAMILY B"/>
    <property type="match status" value="1"/>
</dbReference>
<dbReference type="InterPro" id="IPR003593">
    <property type="entry name" value="AAA+_ATPase"/>
</dbReference>
<dbReference type="InterPro" id="IPR010128">
    <property type="entry name" value="ATPase_T1SS_PrtD-like"/>
</dbReference>
<evidence type="ECO:0000256" key="8">
    <source>
        <dbReference type="SAM" id="Phobius"/>
    </source>
</evidence>
<dbReference type="NCBIfam" id="TIGR01842">
    <property type="entry name" value="type_I_sec_PrtD"/>
    <property type="match status" value="1"/>
</dbReference>
<comment type="subcellular location">
    <subcellularLocation>
        <location evidence="1">Cell membrane</location>
        <topology evidence="1">Multi-pass membrane protein</topology>
    </subcellularLocation>
</comment>
<dbReference type="InterPro" id="IPR011527">
    <property type="entry name" value="ABC1_TM_dom"/>
</dbReference>
<dbReference type="Pfam" id="PF00005">
    <property type="entry name" value="ABC_tran"/>
    <property type="match status" value="1"/>
</dbReference>
<evidence type="ECO:0000256" key="3">
    <source>
        <dbReference type="ARBA" id="ARBA00022741"/>
    </source>
</evidence>
<keyword evidence="12" id="KW-1185">Reference proteome</keyword>